<protein>
    <submittedName>
        <fullName evidence="3">DUF2934 domain-containing protein</fullName>
    </submittedName>
</protein>
<gene>
    <name evidence="2" type="ORF">RGI145_07925</name>
    <name evidence="3" type="ORF">RQ831_09640</name>
</gene>
<dbReference type="AlphaFoldDB" id="A0A1L7AE70"/>
<evidence type="ECO:0000313" key="5">
    <source>
        <dbReference type="Proteomes" id="UP001258945"/>
    </source>
</evidence>
<dbReference type="KEGG" id="rgi:RGI145_07925"/>
<dbReference type="RefSeq" id="WP_075797933.1">
    <property type="nucleotide sequence ID" value="NZ_CP015583.1"/>
</dbReference>
<accession>A0A1L7AE70</accession>
<reference evidence="3" key="3">
    <citation type="submission" date="2023-09" db="EMBL/GenBank/DDBJ databases">
        <authorList>
            <person name="Schober I."/>
            <person name="Bunk B."/>
        </authorList>
    </citation>
    <scope>NUCLEOTIDE SEQUENCE</scope>
    <source>
        <strain evidence="3">DSM 103800</strain>
    </source>
</reference>
<sequence>MAGNAPDDEARIRELAYFLWKDAGSPEGMAGAHWEQASRLLSGQASGGEPLEMQAAAAAKAEEEAKAVAAKARKPKVIGTAAAEVKPETRKAAPKAEKAPKADKPPKKPKAKA</sequence>
<reference evidence="2 4" key="1">
    <citation type="submission" date="2016-05" db="EMBL/GenBank/DDBJ databases">
        <title>Complete Genome and Methylome Analysis of Psychrotrophic Bacterial Isolates from Antarctic Lake Untersee.</title>
        <authorList>
            <person name="Fomenkov A."/>
            <person name="Akimov V.N."/>
            <person name="Vasilyeva L.V."/>
            <person name="Andersen D."/>
            <person name="Vincze T."/>
            <person name="Roberts R.J."/>
        </authorList>
    </citation>
    <scope>NUCLEOTIDE SEQUENCE [LARGE SCALE GENOMIC DNA]</scope>
    <source>
        <strain evidence="2 4">U14-5</strain>
    </source>
</reference>
<reference evidence="3 5" key="2">
    <citation type="journal article" date="2019" name="Microb. Pathog.">
        <title>Comparison of VITEK 2, MALDI-TOF MS, 16S rRNA gene sequencing, and whole-genome sequencing for identification of Roseomonas mucosa.</title>
        <authorList>
            <person name="Rudolph W.W."/>
            <person name="Gunzer F."/>
            <person name="Trauth M."/>
            <person name="Bunk B."/>
            <person name="Bigge R."/>
            <person name="Schrottner P."/>
        </authorList>
    </citation>
    <scope>NUCLEOTIDE SEQUENCE [LARGE SCALE GENOMIC DNA]</scope>
    <source>
        <strain evidence="3 5">DSM 103800</strain>
    </source>
</reference>
<feature type="region of interest" description="Disordered" evidence="1">
    <location>
        <begin position="81"/>
        <end position="113"/>
    </location>
</feature>
<dbReference type="EMBL" id="CP015583">
    <property type="protein sequence ID" value="APT57030.1"/>
    <property type="molecule type" value="Genomic_DNA"/>
</dbReference>
<feature type="compositionally biased region" description="Basic and acidic residues" evidence="1">
    <location>
        <begin position="85"/>
        <end position="106"/>
    </location>
</feature>
<dbReference type="EMBL" id="JAVVDO010000012">
    <property type="protein sequence ID" value="MDT8331316.1"/>
    <property type="molecule type" value="Genomic_DNA"/>
</dbReference>
<evidence type="ECO:0000313" key="4">
    <source>
        <dbReference type="Proteomes" id="UP000185494"/>
    </source>
</evidence>
<organism evidence="2 4">
    <name type="scientific">Roseomonas gilardii</name>
    <dbReference type="NCBI Taxonomy" id="257708"/>
    <lineage>
        <taxon>Bacteria</taxon>
        <taxon>Pseudomonadati</taxon>
        <taxon>Pseudomonadota</taxon>
        <taxon>Alphaproteobacteria</taxon>
        <taxon>Acetobacterales</taxon>
        <taxon>Roseomonadaceae</taxon>
        <taxon>Roseomonas</taxon>
    </lineage>
</organism>
<evidence type="ECO:0000313" key="3">
    <source>
        <dbReference type="EMBL" id="MDT8331316.1"/>
    </source>
</evidence>
<dbReference type="Proteomes" id="UP000185494">
    <property type="component" value="Chromosome 1"/>
</dbReference>
<dbReference type="InterPro" id="IPR021327">
    <property type="entry name" value="DUF2934"/>
</dbReference>
<evidence type="ECO:0000313" key="2">
    <source>
        <dbReference type="EMBL" id="APT57030.1"/>
    </source>
</evidence>
<dbReference type="Pfam" id="PF11154">
    <property type="entry name" value="DUF2934"/>
    <property type="match status" value="1"/>
</dbReference>
<keyword evidence="5" id="KW-1185">Reference proteome</keyword>
<evidence type="ECO:0000256" key="1">
    <source>
        <dbReference type="SAM" id="MobiDB-lite"/>
    </source>
</evidence>
<proteinExistence type="predicted"/>
<dbReference type="Proteomes" id="UP001258945">
    <property type="component" value="Unassembled WGS sequence"/>
</dbReference>
<name>A0A1L7AE70_9PROT</name>